<comment type="caution">
    <text evidence="8">The sequence shown here is derived from an EMBL/GenBank/DDBJ whole genome shotgun (WGS) entry which is preliminary data.</text>
</comment>
<accession>A0A9D1CLD5</accession>
<dbReference type="Pfam" id="PF04138">
    <property type="entry name" value="GtrA_DPMS_TM"/>
    <property type="match status" value="1"/>
</dbReference>
<keyword evidence="3 6" id="KW-0812">Transmembrane</keyword>
<keyword evidence="5 6" id="KW-0472">Membrane</keyword>
<proteinExistence type="inferred from homology"/>
<dbReference type="InterPro" id="IPR051401">
    <property type="entry name" value="GtrA_CellWall_Glycosyl"/>
</dbReference>
<evidence type="ECO:0000259" key="7">
    <source>
        <dbReference type="Pfam" id="PF04138"/>
    </source>
</evidence>
<dbReference type="GO" id="GO:0005886">
    <property type="term" value="C:plasma membrane"/>
    <property type="evidence" value="ECO:0007669"/>
    <property type="project" value="TreeGrafter"/>
</dbReference>
<feature type="transmembrane region" description="Helical" evidence="6">
    <location>
        <begin position="93"/>
        <end position="112"/>
    </location>
</feature>
<protein>
    <submittedName>
        <fullName evidence="8">GtrA family protein</fullName>
    </submittedName>
</protein>
<dbReference type="GO" id="GO:0000271">
    <property type="term" value="P:polysaccharide biosynthetic process"/>
    <property type="evidence" value="ECO:0007669"/>
    <property type="project" value="InterPro"/>
</dbReference>
<evidence type="ECO:0000256" key="5">
    <source>
        <dbReference type="ARBA" id="ARBA00023136"/>
    </source>
</evidence>
<comment type="similarity">
    <text evidence="2">Belongs to the GtrA family.</text>
</comment>
<dbReference type="PANTHER" id="PTHR38459">
    <property type="entry name" value="PROPHAGE BACTOPRENOL-LINKED GLUCOSE TRANSLOCASE HOMOLOG"/>
    <property type="match status" value="1"/>
</dbReference>
<evidence type="ECO:0000256" key="4">
    <source>
        <dbReference type="ARBA" id="ARBA00022989"/>
    </source>
</evidence>
<dbReference type="Proteomes" id="UP000886796">
    <property type="component" value="Unassembled WGS sequence"/>
</dbReference>
<evidence type="ECO:0000256" key="2">
    <source>
        <dbReference type="ARBA" id="ARBA00009399"/>
    </source>
</evidence>
<dbReference type="PANTHER" id="PTHR38459:SF5">
    <property type="entry name" value="CELL WALL TEICHOIC ACID GLYCOSYLATION PROTEIN GTCA"/>
    <property type="match status" value="1"/>
</dbReference>
<feature type="domain" description="GtrA/DPMS transmembrane" evidence="7">
    <location>
        <begin position="2"/>
        <end position="112"/>
    </location>
</feature>
<evidence type="ECO:0000256" key="6">
    <source>
        <dbReference type="SAM" id="Phobius"/>
    </source>
</evidence>
<comment type="subcellular location">
    <subcellularLocation>
        <location evidence="1">Membrane</location>
        <topology evidence="1">Multi-pass membrane protein</topology>
    </subcellularLocation>
</comment>
<gene>
    <name evidence="8" type="ORF">IAB74_03920</name>
</gene>
<evidence type="ECO:0000256" key="3">
    <source>
        <dbReference type="ARBA" id="ARBA00022692"/>
    </source>
</evidence>
<organism evidence="8 9">
    <name type="scientific">Candidatus Faecousia excrementigallinarum</name>
    <dbReference type="NCBI Taxonomy" id="2840806"/>
    <lineage>
        <taxon>Bacteria</taxon>
        <taxon>Bacillati</taxon>
        <taxon>Bacillota</taxon>
        <taxon>Clostridia</taxon>
        <taxon>Eubacteriales</taxon>
        <taxon>Oscillospiraceae</taxon>
        <taxon>Faecousia</taxon>
    </lineage>
</organism>
<feature type="transmembrane region" description="Helical" evidence="6">
    <location>
        <begin position="12"/>
        <end position="38"/>
    </location>
</feature>
<dbReference type="EMBL" id="DVFK01000058">
    <property type="protein sequence ID" value="HIQ67641.1"/>
    <property type="molecule type" value="Genomic_DNA"/>
</dbReference>
<reference evidence="8" key="1">
    <citation type="submission" date="2020-10" db="EMBL/GenBank/DDBJ databases">
        <authorList>
            <person name="Gilroy R."/>
        </authorList>
    </citation>
    <scope>NUCLEOTIDE SEQUENCE</scope>
    <source>
        <strain evidence="8">13361</strain>
    </source>
</reference>
<dbReference type="InterPro" id="IPR007267">
    <property type="entry name" value="GtrA_DPMS_TM"/>
</dbReference>
<sequence length="116" mass="13053">MTTLVNYCVYLPLYNLCHLSGTVSNIAAWIVSVAFAFLTNKPLVFRSHDWSLPTVLPELGKFVGCRLGSGAMETAIIFVTVDLLRWNGNWVKLFVSVLVVIANYVASKWLVFREKQ</sequence>
<keyword evidence="4 6" id="KW-1133">Transmembrane helix</keyword>
<name>A0A9D1CLD5_9FIRM</name>
<dbReference type="AlphaFoldDB" id="A0A9D1CLD5"/>
<evidence type="ECO:0000313" key="9">
    <source>
        <dbReference type="Proteomes" id="UP000886796"/>
    </source>
</evidence>
<evidence type="ECO:0000256" key="1">
    <source>
        <dbReference type="ARBA" id="ARBA00004141"/>
    </source>
</evidence>
<reference evidence="8" key="2">
    <citation type="journal article" date="2021" name="PeerJ">
        <title>Extensive microbial diversity within the chicken gut microbiome revealed by metagenomics and culture.</title>
        <authorList>
            <person name="Gilroy R."/>
            <person name="Ravi A."/>
            <person name="Getino M."/>
            <person name="Pursley I."/>
            <person name="Horton D.L."/>
            <person name="Alikhan N.F."/>
            <person name="Baker D."/>
            <person name="Gharbi K."/>
            <person name="Hall N."/>
            <person name="Watson M."/>
            <person name="Adriaenssens E.M."/>
            <person name="Foster-Nyarko E."/>
            <person name="Jarju S."/>
            <person name="Secka A."/>
            <person name="Antonio M."/>
            <person name="Oren A."/>
            <person name="Chaudhuri R.R."/>
            <person name="La Ragione R."/>
            <person name="Hildebrand F."/>
            <person name="Pallen M.J."/>
        </authorList>
    </citation>
    <scope>NUCLEOTIDE SEQUENCE</scope>
    <source>
        <strain evidence="8">13361</strain>
    </source>
</reference>
<evidence type="ECO:0000313" key="8">
    <source>
        <dbReference type="EMBL" id="HIQ67641.1"/>
    </source>
</evidence>